<gene>
    <name evidence="2" type="ORF">C4D60_Mb11t02510</name>
</gene>
<evidence type="ECO:0000313" key="3">
    <source>
        <dbReference type="Proteomes" id="UP000317650"/>
    </source>
</evidence>
<reference evidence="2 3" key="1">
    <citation type="journal article" date="2019" name="Nat. Plants">
        <title>Genome sequencing of Musa balbisiana reveals subgenome evolution and function divergence in polyploid bananas.</title>
        <authorList>
            <person name="Yao X."/>
        </authorList>
    </citation>
    <scope>NUCLEOTIDE SEQUENCE [LARGE SCALE GENOMIC DNA]</scope>
    <source>
        <strain evidence="3">cv. DH-PKW</strain>
        <tissue evidence="2">Leaves</tissue>
    </source>
</reference>
<keyword evidence="1" id="KW-0812">Transmembrane</keyword>
<evidence type="ECO:0000313" key="2">
    <source>
        <dbReference type="EMBL" id="THU55054.1"/>
    </source>
</evidence>
<dbReference type="Proteomes" id="UP000317650">
    <property type="component" value="Chromosome 11"/>
</dbReference>
<dbReference type="EMBL" id="PYDT01000007">
    <property type="protein sequence ID" value="THU55054.1"/>
    <property type="molecule type" value="Genomic_DNA"/>
</dbReference>
<dbReference type="GO" id="GO:0016020">
    <property type="term" value="C:membrane"/>
    <property type="evidence" value="ECO:0007669"/>
    <property type="project" value="TreeGrafter"/>
</dbReference>
<feature type="transmembrane region" description="Helical" evidence="1">
    <location>
        <begin position="296"/>
        <end position="321"/>
    </location>
</feature>
<name>A0A4S8J2P2_MUSBA</name>
<dbReference type="InterPro" id="IPR010605">
    <property type="entry name" value="DUF1191"/>
</dbReference>
<dbReference type="Pfam" id="PF06697">
    <property type="entry name" value="DUF1191"/>
    <property type="match status" value="1"/>
</dbReference>
<dbReference type="AlphaFoldDB" id="A0A4S8J2P2"/>
<dbReference type="PANTHER" id="PTHR33512">
    <property type="entry name" value="PROTEIN, PUTATIVE (DUF1191)-RELATED"/>
    <property type="match status" value="1"/>
</dbReference>
<accession>A0A4S8J2P2</accession>
<dbReference type="PANTHER" id="PTHR33512:SF1">
    <property type="entry name" value="PROTEIN, PUTATIVE (DUF1191)-RELATED"/>
    <property type="match status" value="1"/>
</dbReference>
<keyword evidence="3" id="KW-1185">Reference proteome</keyword>
<comment type="caution">
    <text evidence="2">The sequence shown here is derived from an EMBL/GenBank/DDBJ whole genome shotgun (WGS) entry which is preliminary data.</text>
</comment>
<keyword evidence="1" id="KW-0472">Membrane</keyword>
<sequence length="371" mass="40906">MQLQLEAEPSIFHLEISIPSLVCALSVFIDKRKEKRRELKVKRQQPERETILNAIAVERSSAFPSNLSMGLRLKPHLLFLLVISLSSPSHQLQDPALIDRIVRDSAFRSYLTDHHKTAVVYSVSLPPSVSGATVETVRYRTSSLRRHGASVNEFHVAPGVVVHPHSKRLILVIQNLGNLSSVYGSYRNISGFQLVSPVLGLLFYRAASIRNSSIPPELEILVTKRPITVDFSGLEQSTKGQRVLCALFELDGKLSLSNVTRSNACSARSQGHFALVVETIDNAGGGEEMKLSGWKVVVVSVAAGAFSAVLLGLIVVAMVTAKWKRLRTAEMERRAYEEEALQISMVGHVRAPTAAMVRTTPRLENEDAPSW</sequence>
<keyword evidence="1" id="KW-1133">Transmembrane helix</keyword>
<evidence type="ECO:0000256" key="1">
    <source>
        <dbReference type="SAM" id="Phobius"/>
    </source>
</evidence>
<organism evidence="2 3">
    <name type="scientific">Musa balbisiana</name>
    <name type="common">Banana</name>
    <dbReference type="NCBI Taxonomy" id="52838"/>
    <lineage>
        <taxon>Eukaryota</taxon>
        <taxon>Viridiplantae</taxon>
        <taxon>Streptophyta</taxon>
        <taxon>Embryophyta</taxon>
        <taxon>Tracheophyta</taxon>
        <taxon>Spermatophyta</taxon>
        <taxon>Magnoliopsida</taxon>
        <taxon>Liliopsida</taxon>
        <taxon>Zingiberales</taxon>
        <taxon>Musaceae</taxon>
        <taxon>Musa</taxon>
    </lineage>
</organism>
<protein>
    <submittedName>
        <fullName evidence="2">Uncharacterized protein</fullName>
    </submittedName>
</protein>
<proteinExistence type="predicted"/>